<organism evidence="2 3">
    <name type="scientific">Portunus trituberculatus</name>
    <name type="common">Swimming crab</name>
    <name type="synonym">Neptunus trituberculatus</name>
    <dbReference type="NCBI Taxonomy" id="210409"/>
    <lineage>
        <taxon>Eukaryota</taxon>
        <taxon>Metazoa</taxon>
        <taxon>Ecdysozoa</taxon>
        <taxon>Arthropoda</taxon>
        <taxon>Crustacea</taxon>
        <taxon>Multicrustacea</taxon>
        <taxon>Malacostraca</taxon>
        <taxon>Eumalacostraca</taxon>
        <taxon>Eucarida</taxon>
        <taxon>Decapoda</taxon>
        <taxon>Pleocyemata</taxon>
        <taxon>Brachyura</taxon>
        <taxon>Eubrachyura</taxon>
        <taxon>Portunoidea</taxon>
        <taxon>Portunidae</taxon>
        <taxon>Portuninae</taxon>
        <taxon>Portunus</taxon>
    </lineage>
</organism>
<evidence type="ECO:0000313" key="2">
    <source>
        <dbReference type="EMBL" id="MPC29855.1"/>
    </source>
</evidence>
<comment type="caution">
    <text evidence="2">The sequence shown here is derived from an EMBL/GenBank/DDBJ whole genome shotgun (WGS) entry which is preliminary data.</text>
</comment>
<keyword evidence="3" id="KW-1185">Reference proteome</keyword>
<accession>A0A5B7E934</accession>
<evidence type="ECO:0000313" key="3">
    <source>
        <dbReference type="Proteomes" id="UP000324222"/>
    </source>
</evidence>
<dbReference type="AlphaFoldDB" id="A0A5B7E934"/>
<dbReference type="Proteomes" id="UP000324222">
    <property type="component" value="Unassembled WGS sequence"/>
</dbReference>
<protein>
    <submittedName>
        <fullName evidence="2">Uncharacterized protein</fullName>
    </submittedName>
</protein>
<name>A0A5B7E934_PORTR</name>
<gene>
    <name evidence="2" type="ORF">E2C01_023106</name>
</gene>
<sequence>MLLSSPLKHTKSELSTVKKHRNTQPQEGGGDNYNEYFLVLLSAYLESLKEVSAADGRKGMLHLWGAGSQMSSVLFCQVHGGPHGTLPCITALTHWQTQAGGCDTTITQSNNMSSEKMWDCRINSSKSESDAVFLSQGLGGVVPREWTKQPSLRRYPRRRLITAIRMFFRHCWDQHTHG</sequence>
<proteinExistence type="predicted"/>
<feature type="region of interest" description="Disordered" evidence="1">
    <location>
        <begin position="1"/>
        <end position="29"/>
    </location>
</feature>
<reference evidence="2 3" key="1">
    <citation type="submission" date="2019-05" db="EMBL/GenBank/DDBJ databases">
        <title>Another draft genome of Portunus trituberculatus and its Hox gene families provides insights of decapod evolution.</title>
        <authorList>
            <person name="Jeong J.-H."/>
            <person name="Song I."/>
            <person name="Kim S."/>
            <person name="Choi T."/>
            <person name="Kim D."/>
            <person name="Ryu S."/>
            <person name="Kim W."/>
        </authorList>
    </citation>
    <scope>NUCLEOTIDE SEQUENCE [LARGE SCALE GENOMIC DNA]</scope>
    <source>
        <tissue evidence="2">Muscle</tissue>
    </source>
</reference>
<dbReference type="EMBL" id="VSRR010002148">
    <property type="protein sequence ID" value="MPC29855.1"/>
    <property type="molecule type" value="Genomic_DNA"/>
</dbReference>
<evidence type="ECO:0000256" key="1">
    <source>
        <dbReference type="SAM" id="MobiDB-lite"/>
    </source>
</evidence>